<dbReference type="CDD" id="cd08192">
    <property type="entry name" value="MAR-like"/>
    <property type="match status" value="1"/>
</dbReference>
<evidence type="ECO:0000259" key="3">
    <source>
        <dbReference type="Pfam" id="PF00465"/>
    </source>
</evidence>
<organism evidence="5 6">
    <name type="scientific">Mycena chlorophos</name>
    <name type="common">Agaric fungus</name>
    <name type="synonym">Agaricus chlorophos</name>
    <dbReference type="NCBI Taxonomy" id="658473"/>
    <lineage>
        <taxon>Eukaryota</taxon>
        <taxon>Fungi</taxon>
        <taxon>Dikarya</taxon>
        <taxon>Basidiomycota</taxon>
        <taxon>Agaricomycotina</taxon>
        <taxon>Agaricomycetes</taxon>
        <taxon>Agaricomycetidae</taxon>
        <taxon>Agaricales</taxon>
        <taxon>Marasmiineae</taxon>
        <taxon>Mycenaceae</taxon>
        <taxon>Mycena</taxon>
    </lineage>
</organism>
<dbReference type="InterPro" id="IPR001670">
    <property type="entry name" value="ADH_Fe/GldA"/>
</dbReference>
<reference evidence="5" key="1">
    <citation type="submission" date="2020-05" db="EMBL/GenBank/DDBJ databases">
        <title>Mycena genomes resolve the evolution of fungal bioluminescence.</title>
        <authorList>
            <person name="Tsai I.J."/>
        </authorList>
    </citation>
    <scope>NUCLEOTIDE SEQUENCE</scope>
    <source>
        <strain evidence="5">110903Hualien_Pintung</strain>
    </source>
</reference>
<dbReference type="Pfam" id="PF25137">
    <property type="entry name" value="ADH_Fe_C"/>
    <property type="match status" value="1"/>
</dbReference>
<dbReference type="SUPFAM" id="SSF56796">
    <property type="entry name" value="Dehydroquinate synthase-like"/>
    <property type="match status" value="1"/>
</dbReference>
<dbReference type="InterPro" id="IPR039697">
    <property type="entry name" value="Alcohol_dehydrogenase_Fe"/>
</dbReference>
<dbReference type="Proteomes" id="UP000613580">
    <property type="component" value="Unassembled WGS sequence"/>
</dbReference>
<feature type="compositionally biased region" description="Polar residues" evidence="2">
    <location>
        <begin position="9"/>
        <end position="24"/>
    </location>
</feature>
<dbReference type="PANTHER" id="PTHR11496:SF107">
    <property type="entry name" value="ALCOHOL DEHYDROGENASE, PUTATIVE (AFU_ORTHOLOGUE AFUA_1G06800)-RELATED"/>
    <property type="match status" value="1"/>
</dbReference>
<feature type="region of interest" description="Disordered" evidence="2">
    <location>
        <begin position="1"/>
        <end position="24"/>
    </location>
</feature>
<comment type="caution">
    <text evidence="5">The sequence shown here is derived from an EMBL/GenBank/DDBJ whole genome shotgun (WGS) entry which is preliminary data.</text>
</comment>
<evidence type="ECO:0000313" key="5">
    <source>
        <dbReference type="EMBL" id="KAF7300550.1"/>
    </source>
</evidence>
<dbReference type="AlphaFoldDB" id="A0A8H6SMI3"/>
<dbReference type="OrthoDB" id="3360544at2759"/>
<dbReference type="GO" id="GO:0005739">
    <property type="term" value="C:mitochondrion"/>
    <property type="evidence" value="ECO:0007669"/>
    <property type="project" value="TreeGrafter"/>
</dbReference>
<keyword evidence="6" id="KW-1185">Reference proteome</keyword>
<dbReference type="PANTHER" id="PTHR11496">
    <property type="entry name" value="ALCOHOL DEHYDROGENASE"/>
    <property type="match status" value="1"/>
</dbReference>
<dbReference type="EMBL" id="JACAZE010000013">
    <property type="protein sequence ID" value="KAF7300550.1"/>
    <property type="molecule type" value="Genomic_DNA"/>
</dbReference>
<dbReference type="Pfam" id="PF00465">
    <property type="entry name" value="Fe-ADH"/>
    <property type="match status" value="1"/>
</dbReference>
<sequence length="441" mass="46643">METYRLAVPTSQNPSTIQSNHPNPLEGTFNNTHITYGLPFQEAAAKHLVSTFDASRVYILASRTLATRFSALQDLKDALGAKVVGVKIGLKAHTSWDEVLEMKQECVELNVDAIVTLGGGSLTDAAKLLTLVLANEVHTPADFRTTLNILLPNQLSTAAFTAHPPQIPVICIPTTLSGGEYTHIAGATEDATASKYQFMAGHGIRLLILDGALCARTTPVRLWLASGFRAVDHCVEAFVSTLANRVTEEHAVKGLRMIVPALLRVKAEAAADTEGKDVDVDARVQAQLGVIEGVAATLRVYTPIGASHAIGHMLGPFGVSHGETSAVLLPAVCAFNAKHGGDSVTQRQAALAKVLRGIPEFKAAAAGPGVALQEGASLAELLRALTKALGLPTTLKEVGIEGAEVVQKLAEQSLLDPWMLENPVPISTKEQVLELLEPIVG</sequence>
<feature type="domain" description="Fe-containing alcohol dehydrogenase-like C-terminal" evidence="4">
    <location>
        <begin position="225"/>
        <end position="437"/>
    </location>
</feature>
<dbReference type="GO" id="GO:0004022">
    <property type="term" value="F:alcohol dehydrogenase (NAD+) activity"/>
    <property type="evidence" value="ECO:0007669"/>
    <property type="project" value="TreeGrafter"/>
</dbReference>
<evidence type="ECO:0000313" key="6">
    <source>
        <dbReference type="Proteomes" id="UP000613580"/>
    </source>
</evidence>
<gene>
    <name evidence="5" type="ORF">HMN09_00939900</name>
</gene>
<evidence type="ECO:0000256" key="2">
    <source>
        <dbReference type="SAM" id="MobiDB-lite"/>
    </source>
</evidence>
<keyword evidence="1" id="KW-0560">Oxidoreductase</keyword>
<proteinExistence type="predicted"/>
<evidence type="ECO:0000256" key="1">
    <source>
        <dbReference type="ARBA" id="ARBA00023002"/>
    </source>
</evidence>
<name>A0A8H6SMI3_MYCCL</name>
<feature type="domain" description="Alcohol dehydrogenase iron-type/glycerol dehydrogenase GldA" evidence="3">
    <location>
        <begin position="45"/>
        <end position="199"/>
    </location>
</feature>
<protein>
    <submittedName>
        <fullName evidence="5">Fe-containing alcohol dehydrogenase</fullName>
    </submittedName>
</protein>
<dbReference type="GO" id="GO:0046872">
    <property type="term" value="F:metal ion binding"/>
    <property type="evidence" value="ECO:0007669"/>
    <property type="project" value="InterPro"/>
</dbReference>
<dbReference type="Gene3D" id="1.20.1090.10">
    <property type="entry name" value="Dehydroquinate synthase-like - alpha domain"/>
    <property type="match status" value="1"/>
</dbReference>
<dbReference type="Gene3D" id="3.40.50.1970">
    <property type="match status" value="1"/>
</dbReference>
<accession>A0A8H6SMI3</accession>
<dbReference type="InterPro" id="IPR056798">
    <property type="entry name" value="ADH_Fe_C"/>
</dbReference>
<evidence type="ECO:0000259" key="4">
    <source>
        <dbReference type="Pfam" id="PF25137"/>
    </source>
</evidence>